<evidence type="ECO:0000256" key="4">
    <source>
        <dbReference type="SAM" id="MobiDB-lite"/>
    </source>
</evidence>
<keyword evidence="6" id="KW-0670">Pyruvate</keyword>
<dbReference type="PANTHER" id="PTHR43537">
    <property type="entry name" value="TRANSCRIPTIONAL REGULATOR, GNTR FAMILY"/>
    <property type="match status" value="1"/>
</dbReference>
<organism evidence="6 7">
    <name type="scientific">Rhizobium mongolense subsp. loessense</name>
    <dbReference type="NCBI Taxonomy" id="158890"/>
    <lineage>
        <taxon>Bacteria</taxon>
        <taxon>Pseudomonadati</taxon>
        <taxon>Pseudomonadota</taxon>
        <taxon>Alphaproteobacteria</taxon>
        <taxon>Hyphomicrobiales</taxon>
        <taxon>Rhizobiaceae</taxon>
        <taxon>Rhizobium/Agrobacterium group</taxon>
        <taxon>Rhizobium</taxon>
    </lineage>
</organism>
<evidence type="ECO:0000313" key="6">
    <source>
        <dbReference type="EMBL" id="SCW80137.1"/>
    </source>
</evidence>
<dbReference type="Pfam" id="PF07729">
    <property type="entry name" value="FCD"/>
    <property type="match status" value="1"/>
</dbReference>
<dbReference type="InterPro" id="IPR000524">
    <property type="entry name" value="Tscrpt_reg_HTH_GntR"/>
</dbReference>
<proteinExistence type="predicted"/>
<feature type="region of interest" description="Disordered" evidence="4">
    <location>
        <begin position="1"/>
        <end position="28"/>
    </location>
</feature>
<accession>A0A1G4TFX0</accession>
<dbReference type="Pfam" id="PF00392">
    <property type="entry name" value="GntR"/>
    <property type="match status" value="1"/>
</dbReference>
<feature type="domain" description="HTH gntR-type" evidence="5">
    <location>
        <begin position="32"/>
        <end position="100"/>
    </location>
</feature>
<dbReference type="SMART" id="SM00895">
    <property type="entry name" value="FCD"/>
    <property type="match status" value="1"/>
</dbReference>
<keyword evidence="1" id="KW-0805">Transcription regulation</keyword>
<dbReference type="Gene3D" id="1.10.10.10">
    <property type="entry name" value="Winged helix-like DNA-binding domain superfamily/Winged helix DNA-binding domain"/>
    <property type="match status" value="1"/>
</dbReference>
<sequence>MPAGRMNVDEANGASLNAGTGPAAKPERGKAVKLVDRVFDQLLERIRVGNYPPDSRLPGEHELASMLGVSRPIVRDALARLRDQGMVYARQGAGTFVSAHGSPAAQLAYSPVKTIADIQRCYEFRLTIEPAAAYFAAKRRDSAALEKIATALADLREATNHQLHRTDADFLFHRAVTEAANNHYYTASMDALKPHIAVGMHLHGLSLLGPRQGLQKVFQEHDEIYRAIADGRADDARDLMQAHLEGSRDRLFEGRVLDLSF</sequence>
<dbReference type="GO" id="GO:0003700">
    <property type="term" value="F:DNA-binding transcription factor activity"/>
    <property type="evidence" value="ECO:0007669"/>
    <property type="project" value="InterPro"/>
</dbReference>
<dbReference type="PANTHER" id="PTHR43537:SF5">
    <property type="entry name" value="UXU OPERON TRANSCRIPTIONAL REGULATOR"/>
    <property type="match status" value="1"/>
</dbReference>
<protein>
    <submittedName>
        <fullName evidence="6">GntR family transcriptional regulator, transcriptional repressor for pyruvate dehydrogenase complex</fullName>
    </submittedName>
</protein>
<evidence type="ECO:0000256" key="2">
    <source>
        <dbReference type="ARBA" id="ARBA00023125"/>
    </source>
</evidence>
<evidence type="ECO:0000256" key="1">
    <source>
        <dbReference type="ARBA" id="ARBA00023015"/>
    </source>
</evidence>
<dbReference type="InterPro" id="IPR011711">
    <property type="entry name" value="GntR_C"/>
</dbReference>
<reference evidence="6 7" key="1">
    <citation type="submission" date="2016-10" db="EMBL/GenBank/DDBJ databases">
        <authorList>
            <person name="de Groot N.N."/>
        </authorList>
    </citation>
    <scope>NUCLEOTIDE SEQUENCE [LARGE SCALE GENOMIC DNA]</scope>
    <source>
        <strain evidence="6 7">CGMCC 1.3401</strain>
    </source>
</reference>
<dbReference type="SUPFAM" id="SSF46785">
    <property type="entry name" value="Winged helix' DNA-binding domain"/>
    <property type="match status" value="1"/>
</dbReference>
<name>A0A1G4TFX0_9HYPH</name>
<evidence type="ECO:0000256" key="3">
    <source>
        <dbReference type="ARBA" id="ARBA00023163"/>
    </source>
</evidence>
<dbReference type="InterPro" id="IPR008920">
    <property type="entry name" value="TF_FadR/GntR_C"/>
</dbReference>
<keyword evidence="2" id="KW-0238">DNA-binding</keyword>
<evidence type="ECO:0000259" key="5">
    <source>
        <dbReference type="PROSITE" id="PS50949"/>
    </source>
</evidence>
<dbReference type="GO" id="GO:0003677">
    <property type="term" value="F:DNA binding"/>
    <property type="evidence" value="ECO:0007669"/>
    <property type="project" value="UniProtKB-KW"/>
</dbReference>
<dbReference type="InterPro" id="IPR036388">
    <property type="entry name" value="WH-like_DNA-bd_sf"/>
</dbReference>
<dbReference type="InterPro" id="IPR036390">
    <property type="entry name" value="WH_DNA-bd_sf"/>
</dbReference>
<keyword evidence="3" id="KW-0804">Transcription</keyword>
<dbReference type="EMBL" id="FMTM01000009">
    <property type="protein sequence ID" value="SCW80137.1"/>
    <property type="molecule type" value="Genomic_DNA"/>
</dbReference>
<dbReference type="SUPFAM" id="SSF48008">
    <property type="entry name" value="GntR ligand-binding domain-like"/>
    <property type="match status" value="1"/>
</dbReference>
<dbReference type="AlphaFoldDB" id="A0A1G4TFX0"/>
<evidence type="ECO:0000313" key="7">
    <source>
        <dbReference type="Proteomes" id="UP000199542"/>
    </source>
</evidence>
<dbReference type="PRINTS" id="PR00035">
    <property type="entry name" value="HTHGNTR"/>
</dbReference>
<dbReference type="PROSITE" id="PS50949">
    <property type="entry name" value="HTH_GNTR"/>
    <property type="match status" value="1"/>
</dbReference>
<dbReference type="SMART" id="SM00345">
    <property type="entry name" value="HTH_GNTR"/>
    <property type="match status" value="1"/>
</dbReference>
<dbReference type="CDD" id="cd07377">
    <property type="entry name" value="WHTH_GntR"/>
    <property type="match status" value="1"/>
</dbReference>
<dbReference type="Proteomes" id="UP000199542">
    <property type="component" value="Unassembled WGS sequence"/>
</dbReference>
<gene>
    <name evidence="6" type="ORF">SAMN02927900_05112</name>
</gene>
<dbReference type="Gene3D" id="1.20.120.530">
    <property type="entry name" value="GntR ligand-binding domain-like"/>
    <property type="match status" value="1"/>
</dbReference>